<evidence type="ECO:0000313" key="1">
    <source>
        <dbReference type="EMBL" id="UJO11576.1"/>
    </source>
</evidence>
<name>A0A9Q8L6A4_PASFU</name>
<dbReference type="OrthoDB" id="437457at2759"/>
<dbReference type="AlphaFoldDB" id="A0A9Q8L6A4"/>
<proteinExistence type="predicted"/>
<reference evidence="1" key="2">
    <citation type="journal article" date="2022" name="Microb. Genom.">
        <title>A chromosome-scale genome assembly of the tomato pathogen Cladosporium fulvum reveals a compartmentalized genome architecture and the presence of a dispensable chromosome.</title>
        <authorList>
            <person name="Zaccaron A.Z."/>
            <person name="Chen L.H."/>
            <person name="Samaras A."/>
            <person name="Stergiopoulos I."/>
        </authorList>
    </citation>
    <scope>NUCLEOTIDE SEQUENCE</scope>
    <source>
        <strain evidence="1">Race5_Kim</strain>
    </source>
</reference>
<dbReference type="EMBL" id="CP090163">
    <property type="protein sequence ID" value="UJO11576.1"/>
    <property type="molecule type" value="Genomic_DNA"/>
</dbReference>
<evidence type="ECO:0000313" key="2">
    <source>
        <dbReference type="Proteomes" id="UP000756132"/>
    </source>
</evidence>
<accession>A0A9Q8L6A4</accession>
<keyword evidence="2" id="KW-1185">Reference proteome</keyword>
<sequence>MFLMRFEGRTGAIDAATKNKTGSEWRGPMVALCGRVNEMYDIVEVQDMDSREYSALVEEFFRRQGSDLNTYGMWEAYRGLMGGLADADDSEAVAQGVCALEQFRTVKI</sequence>
<dbReference type="KEGG" id="ffu:CLAFUR5_00391"/>
<dbReference type="Proteomes" id="UP000756132">
    <property type="component" value="Chromosome 1"/>
</dbReference>
<reference evidence="1" key="1">
    <citation type="submission" date="2021-12" db="EMBL/GenBank/DDBJ databases">
        <authorList>
            <person name="Zaccaron A."/>
            <person name="Stergiopoulos I."/>
        </authorList>
    </citation>
    <scope>NUCLEOTIDE SEQUENCE</scope>
    <source>
        <strain evidence="1">Race5_Kim</strain>
    </source>
</reference>
<dbReference type="GeneID" id="71980269"/>
<gene>
    <name evidence="1" type="ORF">CLAFUR5_00391</name>
</gene>
<dbReference type="RefSeq" id="XP_047755942.1">
    <property type="nucleotide sequence ID" value="XM_047899539.1"/>
</dbReference>
<organism evidence="1 2">
    <name type="scientific">Passalora fulva</name>
    <name type="common">Tomato leaf mold</name>
    <name type="synonym">Cladosporium fulvum</name>
    <dbReference type="NCBI Taxonomy" id="5499"/>
    <lineage>
        <taxon>Eukaryota</taxon>
        <taxon>Fungi</taxon>
        <taxon>Dikarya</taxon>
        <taxon>Ascomycota</taxon>
        <taxon>Pezizomycotina</taxon>
        <taxon>Dothideomycetes</taxon>
        <taxon>Dothideomycetidae</taxon>
        <taxon>Mycosphaerellales</taxon>
        <taxon>Mycosphaerellaceae</taxon>
        <taxon>Fulvia</taxon>
    </lineage>
</organism>
<protein>
    <submittedName>
        <fullName evidence="1">Uncharacterized protein</fullName>
    </submittedName>
</protein>